<keyword evidence="3" id="KW-1185">Reference proteome</keyword>
<dbReference type="RefSeq" id="WP_186660505.1">
    <property type="nucleotide sequence ID" value="NZ_CP077095.1"/>
</dbReference>
<dbReference type="Proteomes" id="UP000633418">
    <property type="component" value="Chromosome"/>
</dbReference>
<feature type="chain" id="PRO_5039272479" description="DUF3757 domain-containing protein" evidence="1">
    <location>
        <begin position="20"/>
        <end position="116"/>
    </location>
</feature>
<reference evidence="2 3" key="2">
    <citation type="journal article" date="2021" name="Microorganisms">
        <title>The Ever-Expanding Pseudomonas Genus: Description of 43 New Species and Partition of the Pseudomonas putida Group.</title>
        <authorList>
            <person name="Girard L."/>
            <person name="Lood C."/>
            <person name="Hofte M."/>
            <person name="Vandamme P."/>
            <person name="Rokni-Zadeh H."/>
            <person name="van Noort V."/>
            <person name="Lavigne R."/>
            <person name="De Mot R."/>
        </authorList>
    </citation>
    <scope>NUCLEOTIDE SEQUENCE [LARGE SCALE GENOMIC DNA]</scope>
    <source>
        <strain evidence="2 3">RW9S1A</strain>
    </source>
</reference>
<sequence>MRMIGTTLLALFMVGNAVAATCPNPPAEITETKDGQGYAYSAEGGWKGDNPMGNAGDKDTFKFTGAKITTTSVICRYEGDNDGGTSLTLAGAKQADGDGWKNGECASSNVKVCTFK</sequence>
<organism evidence="2 3">
    <name type="scientific">Pseudomonas xantholysinigenes</name>
    <dbReference type="NCBI Taxonomy" id="2745490"/>
    <lineage>
        <taxon>Bacteria</taxon>
        <taxon>Pseudomonadati</taxon>
        <taxon>Pseudomonadota</taxon>
        <taxon>Gammaproteobacteria</taxon>
        <taxon>Pseudomonadales</taxon>
        <taxon>Pseudomonadaceae</taxon>
        <taxon>Pseudomonas</taxon>
    </lineage>
</organism>
<name>A0A9E6PTM3_9PSED</name>
<accession>A0A9E6PTM3</accession>
<proteinExistence type="predicted"/>
<evidence type="ECO:0008006" key="4">
    <source>
        <dbReference type="Google" id="ProtNLM"/>
    </source>
</evidence>
<keyword evidence="1" id="KW-0732">Signal</keyword>
<protein>
    <recommendedName>
        <fullName evidence="4">DUF3757 domain-containing protein</fullName>
    </recommendedName>
</protein>
<gene>
    <name evidence="2" type="ORF">HU772_016105</name>
</gene>
<dbReference type="AlphaFoldDB" id="A0A9E6PTM3"/>
<evidence type="ECO:0000313" key="3">
    <source>
        <dbReference type="Proteomes" id="UP000633418"/>
    </source>
</evidence>
<dbReference type="KEGG" id="pxn:HU772_016105"/>
<feature type="signal peptide" evidence="1">
    <location>
        <begin position="1"/>
        <end position="19"/>
    </location>
</feature>
<reference evidence="2 3" key="1">
    <citation type="journal article" date="2020" name="Microorganisms">
        <title>Reliable Identification of Environmental Pseudomonas Isolates Using the rpoD Gene.</title>
        <authorList>
            <consortium name="The Broad Institute Genome Sequencing Platform"/>
            <person name="Girard L."/>
            <person name="Lood C."/>
            <person name="Rokni-Zadeh H."/>
            <person name="van Noort V."/>
            <person name="Lavigne R."/>
            <person name="De Mot R."/>
        </authorList>
    </citation>
    <scope>NUCLEOTIDE SEQUENCE [LARGE SCALE GENOMIC DNA]</scope>
    <source>
        <strain evidence="2 3">RW9S1A</strain>
    </source>
</reference>
<dbReference type="EMBL" id="CP077095">
    <property type="protein sequence ID" value="QXI36868.1"/>
    <property type="molecule type" value="Genomic_DNA"/>
</dbReference>
<evidence type="ECO:0000256" key="1">
    <source>
        <dbReference type="SAM" id="SignalP"/>
    </source>
</evidence>
<evidence type="ECO:0000313" key="2">
    <source>
        <dbReference type="EMBL" id="QXI36868.1"/>
    </source>
</evidence>